<feature type="non-terminal residue" evidence="1">
    <location>
        <position position="109"/>
    </location>
</feature>
<accession>A0AAV5X0D0</accession>
<dbReference type="AlphaFoldDB" id="A0AAV5X0D0"/>
<protein>
    <submittedName>
        <fullName evidence="1">Uncharacterized protein</fullName>
    </submittedName>
</protein>
<reference evidence="1" key="1">
    <citation type="submission" date="2023-10" db="EMBL/GenBank/DDBJ databases">
        <title>Genome assembly of Pristionchus species.</title>
        <authorList>
            <person name="Yoshida K."/>
            <person name="Sommer R.J."/>
        </authorList>
    </citation>
    <scope>NUCLEOTIDE SEQUENCE</scope>
    <source>
        <strain evidence="1">RS5133</strain>
    </source>
</reference>
<feature type="non-terminal residue" evidence="1">
    <location>
        <position position="1"/>
    </location>
</feature>
<organism evidence="1 2">
    <name type="scientific">Pristionchus fissidentatus</name>
    <dbReference type="NCBI Taxonomy" id="1538716"/>
    <lineage>
        <taxon>Eukaryota</taxon>
        <taxon>Metazoa</taxon>
        <taxon>Ecdysozoa</taxon>
        <taxon>Nematoda</taxon>
        <taxon>Chromadorea</taxon>
        <taxon>Rhabditida</taxon>
        <taxon>Rhabditina</taxon>
        <taxon>Diplogasteromorpha</taxon>
        <taxon>Diplogasteroidea</taxon>
        <taxon>Neodiplogasteridae</taxon>
        <taxon>Pristionchus</taxon>
    </lineage>
</organism>
<gene>
    <name evidence="1" type="ORF">PFISCL1PPCAC_26769</name>
</gene>
<sequence length="109" mass="12090">VDISQNEKTGWCMILGSKGSFVQLSNRGFVETGNCDSTTRVELKSMANCDRQFIRFLKVEARNSIDSVDVAVSIKEDTLSLHYLTHPHIIFSVEGVASSLSNKDFSIFA</sequence>
<keyword evidence="2" id="KW-1185">Reference proteome</keyword>
<evidence type="ECO:0000313" key="2">
    <source>
        <dbReference type="Proteomes" id="UP001432322"/>
    </source>
</evidence>
<name>A0AAV5X0D0_9BILA</name>
<comment type="caution">
    <text evidence="1">The sequence shown here is derived from an EMBL/GenBank/DDBJ whole genome shotgun (WGS) entry which is preliminary data.</text>
</comment>
<dbReference type="Proteomes" id="UP001432322">
    <property type="component" value="Unassembled WGS sequence"/>
</dbReference>
<evidence type="ECO:0000313" key="1">
    <source>
        <dbReference type="EMBL" id="GMT35472.1"/>
    </source>
</evidence>
<proteinExistence type="predicted"/>
<dbReference type="EMBL" id="BTSY01000007">
    <property type="protein sequence ID" value="GMT35472.1"/>
    <property type="molecule type" value="Genomic_DNA"/>
</dbReference>